<accession>A0A3E3DUP9</accession>
<dbReference type="EMBL" id="QUSM01000009">
    <property type="protein sequence ID" value="RGD72943.1"/>
    <property type="molecule type" value="Genomic_DNA"/>
</dbReference>
<sequence length="54" mass="6247">MSVLSVKVRKVIEIKTDKGMGIKEDPIREVTQYWDLEGNLLAEKDCYCSNEENQ</sequence>
<dbReference type="GO" id="GO:0004180">
    <property type="term" value="F:carboxypeptidase activity"/>
    <property type="evidence" value="ECO:0007669"/>
    <property type="project" value="UniProtKB-KW"/>
</dbReference>
<protein>
    <submittedName>
        <fullName evidence="1">Carboxypeptidase</fullName>
    </submittedName>
</protein>
<reference evidence="1 2" key="1">
    <citation type="submission" date="2018-08" db="EMBL/GenBank/DDBJ databases">
        <title>A genome reference for cultivated species of the human gut microbiota.</title>
        <authorList>
            <person name="Zou Y."/>
            <person name="Xue W."/>
            <person name="Luo G."/>
        </authorList>
    </citation>
    <scope>NUCLEOTIDE SEQUENCE [LARGE SCALE GENOMIC DNA]</scope>
    <source>
        <strain evidence="1 2">AM25-6</strain>
    </source>
</reference>
<dbReference type="RefSeq" id="WP_117532879.1">
    <property type="nucleotide sequence ID" value="NZ_QUSM01000009.1"/>
</dbReference>
<comment type="caution">
    <text evidence="1">The sequence shown here is derived from an EMBL/GenBank/DDBJ whole genome shotgun (WGS) entry which is preliminary data.</text>
</comment>
<keyword evidence="1" id="KW-0378">Hydrolase</keyword>
<dbReference type="Proteomes" id="UP000261212">
    <property type="component" value="Unassembled WGS sequence"/>
</dbReference>
<proteinExistence type="predicted"/>
<evidence type="ECO:0000313" key="1">
    <source>
        <dbReference type="EMBL" id="RGD72943.1"/>
    </source>
</evidence>
<organism evidence="1 2">
    <name type="scientific">Anaerofustis stercorihominis</name>
    <dbReference type="NCBI Taxonomy" id="214853"/>
    <lineage>
        <taxon>Bacteria</taxon>
        <taxon>Bacillati</taxon>
        <taxon>Bacillota</taxon>
        <taxon>Clostridia</taxon>
        <taxon>Eubacteriales</taxon>
        <taxon>Eubacteriaceae</taxon>
        <taxon>Anaerofustis</taxon>
    </lineage>
</organism>
<gene>
    <name evidence="1" type="ORF">DW687_11935</name>
</gene>
<dbReference type="AlphaFoldDB" id="A0A3E3DUP9"/>
<keyword evidence="1" id="KW-0121">Carboxypeptidase</keyword>
<evidence type="ECO:0000313" key="2">
    <source>
        <dbReference type="Proteomes" id="UP000261212"/>
    </source>
</evidence>
<name>A0A3E3DUP9_9FIRM</name>
<keyword evidence="1" id="KW-0645">Protease</keyword>